<organism evidence="1 2">
    <name type="scientific">Leptospira santarosai str. MOR084</name>
    <dbReference type="NCBI Taxonomy" id="1049984"/>
    <lineage>
        <taxon>Bacteria</taxon>
        <taxon>Pseudomonadati</taxon>
        <taxon>Spirochaetota</taxon>
        <taxon>Spirochaetia</taxon>
        <taxon>Leptospirales</taxon>
        <taxon>Leptospiraceae</taxon>
        <taxon>Leptospira</taxon>
    </lineage>
</organism>
<reference evidence="1" key="1">
    <citation type="submission" date="2012-10" db="EMBL/GenBank/DDBJ databases">
        <authorList>
            <person name="Harkins D.M."/>
            <person name="Durkin A.S."/>
            <person name="Brinkac L.M."/>
            <person name="Haft D.H."/>
            <person name="Selengut J.D."/>
            <person name="Sanka R."/>
            <person name="DePew J."/>
            <person name="Purushe J."/>
            <person name="Matthias M.A."/>
            <person name="Vinetz J.M."/>
            <person name="Sutton G.G."/>
            <person name="Nierman W.C."/>
            <person name="Fouts D.E."/>
        </authorList>
    </citation>
    <scope>NUCLEOTIDE SEQUENCE [LARGE SCALE GENOMIC DNA]</scope>
    <source>
        <strain evidence="1">MOR084</strain>
    </source>
</reference>
<dbReference type="Proteomes" id="UP000006329">
    <property type="component" value="Unassembled WGS sequence"/>
</dbReference>
<gene>
    <name evidence="1" type="ORF">LEP1GSC179_1484</name>
</gene>
<name>A0A0E2BHR3_9LEPT</name>
<evidence type="ECO:0000313" key="1">
    <source>
        <dbReference type="EMBL" id="EKO34704.1"/>
    </source>
</evidence>
<evidence type="ECO:0000313" key="2">
    <source>
        <dbReference type="Proteomes" id="UP000006329"/>
    </source>
</evidence>
<accession>A0A0E2BHR3</accession>
<dbReference type="AlphaFoldDB" id="A0A0E2BHR3"/>
<protein>
    <submittedName>
        <fullName evidence="1">Uncharacterized protein</fullName>
    </submittedName>
</protein>
<dbReference type="EMBL" id="AHON02000027">
    <property type="protein sequence ID" value="EKO34704.1"/>
    <property type="molecule type" value="Genomic_DNA"/>
</dbReference>
<sequence length="90" mass="11087">MPENELLELVRFLIYVNDEQPSFQIQPPWIVYPESDPGWGGWRQGESEQWLRDIWLPFWQGLGPDERRLYLERFPSPDEDWNLYLTQYWK</sequence>
<keyword evidence="2" id="KW-1185">Reference proteome</keyword>
<comment type="caution">
    <text evidence="1">The sequence shown here is derived from an EMBL/GenBank/DDBJ whole genome shotgun (WGS) entry which is preliminary data.</text>
</comment>
<proteinExistence type="predicted"/>